<dbReference type="Proteomes" id="UP001162156">
    <property type="component" value="Unassembled WGS sequence"/>
</dbReference>
<comment type="caution">
    <text evidence="2">The sequence shown here is derived from an EMBL/GenBank/DDBJ whole genome shotgun (WGS) entry which is preliminary data.</text>
</comment>
<evidence type="ECO:0000313" key="3">
    <source>
        <dbReference type="Proteomes" id="UP001162156"/>
    </source>
</evidence>
<evidence type="ECO:0000313" key="2">
    <source>
        <dbReference type="EMBL" id="KAJ8969592.1"/>
    </source>
</evidence>
<protein>
    <recommendedName>
        <fullName evidence="4">Transposase</fullName>
    </recommendedName>
</protein>
<proteinExistence type="predicted"/>
<dbReference type="AlphaFoldDB" id="A0AAV8ZRQ3"/>
<organism evidence="2 3">
    <name type="scientific">Rhamnusium bicolor</name>
    <dbReference type="NCBI Taxonomy" id="1586634"/>
    <lineage>
        <taxon>Eukaryota</taxon>
        <taxon>Metazoa</taxon>
        <taxon>Ecdysozoa</taxon>
        <taxon>Arthropoda</taxon>
        <taxon>Hexapoda</taxon>
        <taxon>Insecta</taxon>
        <taxon>Pterygota</taxon>
        <taxon>Neoptera</taxon>
        <taxon>Endopterygota</taxon>
        <taxon>Coleoptera</taxon>
        <taxon>Polyphaga</taxon>
        <taxon>Cucujiformia</taxon>
        <taxon>Chrysomeloidea</taxon>
        <taxon>Cerambycidae</taxon>
        <taxon>Lepturinae</taxon>
        <taxon>Rhagiini</taxon>
        <taxon>Rhamnusium</taxon>
    </lineage>
</organism>
<feature type="region of interest" description="Disordered" evidence="1">
    <location>
        <begin position="348"/>
        <end position="425"/>
    </location>
</feature>
<feature type="region of interest" description="Disordered" evidence="1">
    <location>
        <begin position="456"/>
        <end position="478"/>
    </location>
</feature>
<gene>
    <name evidence="2" type="ORF">NQ314_001678</name>
</gene>
<dbReference type="EMBL" id="JANEYF010000505">
    <property type="protein sequence ID" value="KAJ8969592.1"/>
    <property type="molecule type" value="Genomic_DNA"/>
</dbReference>
<reference evidence="2" key="1">
    <citation type="journal article" date="2023" name="Insect Mol. Biol.">
        <title>Genome sequencing provides insights into the evolution of gene families encoding plant cell wall-degrading enzymes in longhorned beetles.</title>
        <authorList>
            <person name="Shin N.R."/>
            <person name="Okamura Y."/>
            <person name="Kirsch R."/>
            <person name="Pauchet Y."/>
        </authorList>
    </citation>
    <scope>NUCLEOTIDE SEQUENCE</scope>
    <source>
        <strain evidence="2">RBIC_L_NR</strain>
    </source>
</reference>
<evidence type="ECO:0000256" key="1">
    <source>
        <dbReference type="SAM" id="MobiDB-lite"/>
    </source>
</evidence>
<feature type="compositionally biased region" description="Basic and acidic residues" evidence="1">
    <location>
        <begin position="364"/>
        <end position="384"/>
    </location>
</feature>
<sequence>MSAKIRYGRLPLLYGLLPLWTYKIKKENLKPLTEGLLRQARELNERRISLRETGRTLGYDESTIRKRLKAGSGVNSLGRFRAVFTAVQEKQIVDHCKALDLRFYELTLKSLRFLAYQYAQRNGITHPFNNETKLAGRDWTRKFMKRNQIEISCQQNLQHGFQTVPSKLPKHVAPTGKREVAKNVAAEQGKTVTVASSMSATGHYVPPFFIFARKRLNLLLIKDAPTGSALGVTDSGYMNSLRFVDYLEPFRKYTNPTAESPILLMLDNHISHTVIAHSPWTEFFFRPLKAYYDDLCDNWTTSNPGEVVTEYHIAGLFRQAYEKAVNGFKMTGIYPLDENIFTEEDFLSSSVTEQANETEEIDDVDRGDRDMHSNIVFEEDRPEGNNEAEAEEPIEEADNLSDRANVSSEPESPKPGCSREYKSQISECSKENAEQLSVTLPSDILPLPILTKKRKQTRKGLKSTLLTSTPNKEELENIEQENRRKIVFNHSQSYRTRA</sequence>
<evidence type="ECO:0008006" key="4">
    <source>
        <dbReference type="Google" id="ProtNLM"/>
    </source>
</evidence>
<feature type="compositionally biased region" description="Acidic residues" evidence="1">
    <location>
        <begin position="386"/>
        <end position="399"/>
    </location>
</feature>
<keyword evidence="3" id="KW-1185">Reference proteome</keyword>
<name>A0AAV8ZRQ3_9CUCU</name>
<accession>A0AAV8ZRQ3</accession>